<evidence type="ECO:0000313" key="2">
    <source>
        <dbReference type="Proteomes" id="UP001529510"/>
    </source>
</evidence>
<gene>
    <name evidence="1" type="ORF">M9458_023743</name>
</gene>
<sequence>ACGLSDPVHIESLQEKAQVALTESAAALRPTPAATARSESRSRQPHLSALLHAAGWQDANRDAYPGYAAFWKLHQLAVRARTVDEQSED</sequence>
<comment type="caution">
    <text evidence="1">The sequence shown here is derived from an EMBL/GenBank/DDBJ whole genome shotgun (WGS) entry which is preliminary data.</text>
</comment>
<dbReference type="AlphaFoldDB" id="A0ABD0Q526"/>
<protein>
    <submittedName>
        <fullName evidence="1">Uncharacterized protein</fullName>
    </submittedName>
</protein>
<evidence type="ECO:0000313" key="1">
    <source>
        <dbReference type="EMBL" id="KAL0181337.1"/>
    </source>
</evidence>
<accession>A0ABD0Q526</accession>
<dbReference type="Proteomes" id="UP001529510">
    <property type="component" value="Unassembled WGS sequence"/>
</dbReference>
<organism evidence="1 2">
    <name type="scientific">Cirrhinus mrigala</name>
    <name type="common">Mrigala</name>
    <dbReference type="NCBI Taxonomy" id="683832"/>
    <lineage>
        <taxon>Eukaryota</taxon>
        <taxon>Metazoa</taxon>
        <taxon>Chordata</taxon>
        <taxon>Craniata</taxon>
        <taxon>Vertebrata</taxon>
        <taxon>Euteleostomi</taxon>
        <taxon>Actinopterygii</taxon>
        <taxon>Neopterygii</taxon>
        <taxon>Teleostei</taxon>
        <taxon>Ostariophysi</taxon>
        <taxon>Cypriniformes</taxon>
        <taxon>Cyprinidae</taxon>
        <taxon>Labeoninae</taxon>
        <taxon>Labeonini</taxon>
        <taxon>Cirrhinus</taxon>
    </lineage>
</organism>
<feature type="non-terminal residue" evidence="1">
    <location>
        <position position="1"/>
    </location>
</feature>
<reference evidence="1 2" key="1">
    <citation type="submission" date="2024-05" db="EMBL/GenBank/DDBJ databases">
        <title>Genome sequencing and assembly of Indian major carp, Cirrhinus mrigala (Hamilton, 1822).</title>
        <authorList>
            <person name="Mohindra V."/>
            <person name="Chowdhury L.M."/>
            <person name="Lal K."/>
            <person name="Jena J.K."/>
        </authorList>
    </citation>
    <scope>NUCLEOTIDE SEQUENCE [LARGE SCALE GENOMIC DNA]</scope>
    <source>
        <strain evidence="1">CM1030</strain>
        <tissue evidence="1">Blood</tissue>
    </source>
</reference>
<keyword evidence="2" id="KW-1185">Reference proteome</keyword>
<dbReference type="EMBL" id="JAMKFB020000011">
    <property type="protein sequence ID" value="KAL0181337.1"/>
    <property type="molecule type" value="Genomic_DNA"/>
</dbReference>
<proteinExistence type="predicted"/>
<feature type="non-terminal residue" evidence="1">
    <location>
        <position position="89"/>
    </location>
</feature>
<name>A0ABD0Q526_CIRMR</name>